<proteinExistence type="predicted"/>
<accession>A0ABP7L605</accession>
<organism evidence="2 3">
    <name type="scientific">Streptomyces gulbargensis</name>
    <dbReference type="NCBI Taxonomy" id="364901"/>
    <lineage>
        <taxon>Bacteria</taxon>
        <taxon>Bacillati</taxon>
        <taxon>Actinomycetota</taxon>
        <taxon>Actinomycetes</taxon>
        <taxon>Kitasatosporales</taxon>
        <taxon>Streptomycetaceae</taxon>
        <taxon>Streptomyces</taxon>
    </lineage>
</organism>
<dbReference type="Gene3D" id="3.20.180.10">
    <property type="entry name" value="PNP-oxidase-like"/>
    <property type="match status" value="1"/>
</dbReference>
<evidence type="ECO:0000313" key="2">
    <source>
        <dbReference type="EMBL" id="GAA3895596.1"/>
    </source>
</evidence>
<name>A0ABP7L605_9ACTN</name>
<comment type="caution">
    <text evidence="2">The sequence shown here is derived from an EMBL/GenBank/DDBJ whole genome shotgun (WGS) entry which is preliminary data.</text>
</comment>
<sequence length="243" mass="25471">MVSAPSSTEPADAERVRTVVAAADSLTVVTGTRDYVLLGAGLHTVDEDGRLLLHVPADCPLTAEVASAPRGVLSVLLEFTDVAPVALRERVRARVTFAGRLTPGARDTELRLDTAHVSLETARGTVRVGPDALAAARPDALAPYEAGMLTHLVDGHSDVVHLLAGLLDPALLRGATAVRPAAVDRHGLTLRVERATGHDDVRLPFAVPAYEPAQVGDRVHGLIAAAERAFHGLAPLPLGPRPE</sequence>
<dbReference type="Proteomes" id="UP001501000">
    <property type="component" value="Unassembled WGS sequence"/>
</dbReference>
<dbReference type="InterPro" id="IPR037119">
    <property type="entry name" value="Haem_oxidase_HugZ-like_sf"/>
</dbReference>
<reference evidence="3" key="1">
    <citation type="journal article" date="2019" name="Int. J. Syst. Evol. Microbiol.">
        <title>The Global Catalogue of Microorganisms (GCM) 10K type strain sequencing project: providing services to taxonomists for standard genome sequencing and annotation.</title>
        <authorList>
            <consortium name="The Broad Institute Genomics Platform"/>
            <consortium name="The Broad Institute Genome Sequencing Center for Infectious Disease"/>
            <person name="Wu L."/>
            <person name="Ma J."/>
        </authorList>
    </citation>
    <scope>NUCLEOTIDE SEQUENCE [LARGE SCALE GENOMIC DNA]</scope>
    <source>
        <strain evidence="3">JCM 16956</strain>
    </source>
</reference>
<dbReference type="Pfam" id="PF10615">
    <property type="entry name" value="DUF2470"/>
    <property type="match status" value="1"/>
</dbReference>
<keyword evidence="3" id="KW-1185">Reference proteome</keyword>
<gene>
    <name evidence="2" type="ORF">GCM10022244_01910</name>
</gene>
<dbReference type="RefSeq" id="WP_345277711.1">
    <property type="nucleotide sequence ID" value="NZ_BAABAJ010000001.1"/>
</dbReference>
<dbReference type="EMBL" id="BAABAJ010000001">
    <property type="protein sequence ID" value="GAA3895596.1"/>
    <property type="molecule type" value="Genomic_DNA"/>
</dbReference>
<evidence type="ECO:0000313" key="3">
    <source>
        <dbReference type="Proteomes" id="UP001501000"/>
    </source>
</evidence>
<dbReference type="InterPro" id="IPR019595">
    <property type="entry name" value="DUF2470"/>
</dbReference>
<feature type="domain" description="DUF2470" evidence="1">
    <location>
        <begin position="145"/>
        <end position="219"/>
    </location>
</feature>
<evidence type="ECO:0000259" key="1">
    <source>
        <dbReference type="Pfam" id="PF10615"/>
    </source>
</evidence>
<dbReference type="SUPFAM" id="SSF50475">
    <property type="entry name" value="FMN-binding split barrel"/>
    <property type="match status" value="1"/>
</dbReference>
<protein>
    <submittedName>
        <fullName evidence="2">DUF2470 domain-containing protein</fullName>
    </submittedName>
</protein>